<keyword evidence="4 7" id="KW-0931">ER-Golgi transport</keyword>
<dbReference type="PRINTS" id="PR00448">
    <property type="entry name" value="NSFATTACHMNT"/>
</dbReference>
<gene>
    <name evidence="8" type="ORF">DAT39_011948</name>
</gene>
<protein>
    <submittedName>
        <fullName evidence="8">Alpha-soluble NSF attachment protein-like</fullName>
    </submittedName>
</protein>
<evidence type="ECO:0000256" key="2">
    <source>
        <dbReference type="ARBA" id="ARBA00010050"/>
    </source>
</evidence>
<accession>A0A8J4UN16</accession>
<dbReference type="Gene3D" id="1.25.40.10">
    <property type="entry name" value="Tetratricopeptide repeat domain"/>
    <property type="match status" value="1"/>
</dbReference>
<dbReference type="GO" id="GO:0043195">
    <property type="term" value="C:terminal bouton"/>
    <property type="evidence" value="ECO:0007669"/>
    <property type="project" value="TreeGrafter"/>
</dbReference>
<evidence type="ECO:0000313" key="8">
    <source>
        <dbReference type="EMBL" id="KAF5898340.1"/>
    </source>
</evidence>
<dbReference type="EMBL" id="QNUK01000203">
    <property type="protein sequence ID" value="KAF5898340.1"/>
    <property type="molecule type" value="Genomic_DNA"/>
</dbReference>
<proteinExistence type="inferred from homology"/>
<name>A0A8J4UN16_CLAMG</name>
<dbReference type="InterPro" id="IPR000744">
    <property type="entry name" value="NSF_attach"/>
</dbReference>
<evidence type="ECO:0000256" key="3">
    <source>
        <dbReference type="ARBA" id="ARBA00022448"/>
    </source>
</evidence>
<dbReference type="PANTHER" id="PTHR13768">
    <property type="entry name" value="SOLUBLE NSF ATTACHMENT PROTEIN SNAP"/>
    <property type="match status" value="1"/>
</dbReference>
<organism evidence="8 9">
    <name type="scientific">Clarias magur</name>
    <name type="common">Asian catfish</name>
    <name type="synonym">Macropteronotus magur</name>
    <dbReference type="NCBI Taxonomy" id="1594786"/>
    <lineage>
        <taxon>Eukaryota</taxon>
        <taxon>Metazoa</taxon>
        <taxon>Chordata</taxon>
        <taxon>Craniata</taxon>
        <taxon>Vertebrata</taxon>
        <taxon>Euteleostomi</taxon>
        <taxon>Actinopterygii</taxon>
        <taxon>Neopterygii</taxon>
        <taxon>Teleostei</taxon>
        <taxon>Ostariophysi</taxon>
        <taxon>Siluriformes</taxon>
        <taxon>Clariidae</taxon>
        <taxon>Clarias</taxon>
    </lineage>
</organism>
<dbReference type="PANTHER" id="PTHR13768:SF23">
    <property type="entry name" value="ALPHA-SOLUBLE NSF ATTACHMENT PROTEIN"/>
    <property type="match status" value="1"/>
</dbReference>
<dbReference type="Proteomes" id="UP000727407">
    <property type="component" value="Unassembled WGS sequence"/>
</dbReference>
<evidence type="ECO:0000256" key="4">
    <source>
        <dbReference type="ARBA" id="ARBA00022892"/>
    </source>
</evidence>
<dbReference type="GO" id="GO:0035249">
    <property type="term" value="P:synaptic transmission, glutamatergic"/>
    <property type="evidence" value="ECO:0007669"/>
    <property type="project" value="TreeGrafter"/>
</dbReference>
<evidence type="ECO:0000256" key="7">
    <source>
        <dbReference type="RuleBase" id="RU367013"/>
    </source>
</evidence>
<dbReference type="OrthoDB" id="9984275at2759"/>
<dbReference type="CDD" id="cd15832">
    <property type="entry name" value="SNAP"/>
    <property type="match status" value="1"/>
</dbReference>
<dbReference type="Pfam" id="PF14938">
    <property type="entry name" value="SNAP"/>
    <property type="match status" value="1"/>
</dbReference>
<evidence type="ECO:0000256" key="1">
    <source>
        <dbReference type="ARBA" id="ARBA00004170"/>
    </source>
</evidence>
<dbReference type="GO" id="GO:0005774">
    <property type="term" value="C:vacuolar membrane"/>
    <property type="evidence" value="ECO:0007669"/>
    <property type="project" value="TreeGrafter"/>
</dbReference>
<dbReference type="FunFam" id="1.25.40.10:FF:000028">
    <property type="entry name" value="beta-soluble NSF attachment protein-like isoform X1"/>
    <property type="match status" value="1"/>
</dbReference>
<dbReference type="GO" id="GO:0035494">
    <property type="term" value="P:SNARE complex disassembly"/>
    <property type="evidence" value="ECO:0007669"/>
    <property type="project" value="TreeGrafter"/>
</dbReference>
<evidence type="ECO:0000256" key="6">
    <source>
        <dbReference type="ARBA" id="ARBA00023136"/>
    </source>
</evidence>
<sequence length="295" mass="33448">MDYSGKEKEAMALMAEADKKMTVSASFFVKLFGSSSKAEEACDLYTRAANMFKMAKNWRAAGDAFCKAAKVHLKTQSKHNAAVSFVDAGNAYRKADPQEAIKCVSRAIDIYTDMGRFTIAAKHHMTVAEIYESELLDMEKAIVHYEQAGDYYKGEESTSSANKCLLKVAMYAAQFEHYQKAIQIYEEIGTYCMDNTLLKYGAKDHFFKAALCHFCVDMLNAKLALQRYEETFPAFSDSRECKLVKKLLDAHEEQDADAYANAVKEFDSITRLDQWHTTMLLRIKKTIQEDESDLC</sequence>
<comment type="subcellular location">
    <subcellularLocation>
        <location evidence="1 7">Membrane</location>
        <topology evidence="1 7">Peripheral membrane protein</topology>
    </subcellularLocation>
</comment>
<dbReference type="AlphaFoldDB" id="A0A8J4UN16"/>
<dbReference type="InterPro" id="IPR011990">
    <property type="entry name" value="TPR-like_helical_dom_sf"/>
</dbReference>
<dbReference type="GO" id="GO:0010807">
    <property type="term" value="P:regulation of synaptic vesicle priming"/>
    <property type="evidence" value="ECO:0007669"/>
    <property type="project" value="TreeGrafter"/>
</dbReference>
<dbReference type="GO" id="GO:0019905">
    <property type="term" value="F:syntaxin binding"/>
    <property type="evidence" value="ECO:0007669"/>
    <property type="project" value="TreeGrafter"/>
</dbReference>
<evidence type="ECO:0000313" key="9">
    <source>
        <dbReference type="Proteomes" id="UP000727407"/>
    </source>
</evidence>
<dbReference type="GO" id="GO:0070044">
    <property type="term" value="C:synaptobrevin 2-SNAP-25-syntaxin-1a complex"/>
    <property type="evidence" value="ECO:0007669"/>
    <property type="project" value="TreeGrafter"/>
</dbReference>
<comment type="similarity">
    <text evidence="2 7">Belongs to the SNAP family.</text>
</comment>
<dbReference type="GO" id="GO:0006886">
    <property type="term" value="P:intracellular protein transport"/>
    <property type="evidence" value="ECO:0007669"/>
    <property type="project" value="UniProtKB-UniRule"/>
</dbReference>
<keyword evidence="6 7" id="KW-0472">Membrane</keyword>
<keyword evidence="9" id="KW-1185">Reference proteome</keyword>
<comment type="caution">
    <text evidence="8">The sequence shown here is derived from an EMBL/GenBank/DDBJ whole genome shotgun (WGS) entry which is preliminary data.</text>
</comment>
<dbReference type="SUPFAM" id="SSF48452">
    <property type="entry name" value="TPR-like"/>
    <property type="match status" value="1"/>
</dbReference>
<keyword evidence="5 7" id="KW-0653">Protein transport</keyword>
<dbReference type="GO" id="GO:0005483">
    <property type="term" value="F:soluble NSF attachment protein activity"/>
    <property type="evidence" value="ECO:0007669"/>
    <property type="project" value="TreeGrafter"/>
</dbReference>
<comment type="function">
    <text evidence="7">Required for vesicular transport between the endoplasmic reticulum and the Golgi apparatus.</text>
</comment>
<reference evidence="8" key="1">
    <citation type="submission" date="2020-07" db="EMBL/GenBank/DDBJ databases">
        <title>Clarias magur genome sequencing, assembly and annotation.</title>
        <authorList>
            <person name="Kushwaha B."/>
            <person name="Kumar R."/>
            <person name="Das P."/>
            <person name="Joshi C.G."/>
            <person name="Kumar D."/>
            <person name="Nagpure N.S."/>
            <person name="Pandey M."/>
            <person name="Agarwal S."/>
            <person name="Srivastava S."/>
            <person name="Singh M."/>
            <person name="Sahoo L."/>
            <person name="Jayasankar P."/>
            <person name="Meher P.K."/>
            <person name="Koringa P.G."/>
            <person name="Iquebal M.A."/>
            <person name="Das S.P."/>
            <person name="Bit A."/>
            <person name="Patnaik S."/>
            <person name="Patel N."/>
            <person name="Shah T.M."/>
            <person name="Hinsu A."/>
            <person name="Jena J.K."/>
        </authorList>
    </citation>
    <scope>NUCLEOTIDE SEQUENCE</scope>
    <source>
        <strain evidence="8">CIFAMagur01</strain>
        <tissue evidence="8">Testis</tissue>
    </source>
</reference>
<evidence type="ECO:0000256" key="5">
    <source>
        <dbReference type="ARBA" id="ARBA00022927"/>
    </source>
</evidence>
<keyword evidence="3 7" id="KW-0813">Transport</keyword>